<comment type="caution">
    <text evidence="3">The sequence shown here is derived from an EMBL/GenBank/DDBJ whole genome shotgun (WGS) entry which is preliminary data.</text>
</comment>
<keyword evidence="4" id="KW-1185">Reference proteome</keyword>
<evidence type="ECO:0000259" key="2">
    <source>
        <dbReference type="PROSITE" id="PS50943"/>
    </source>
</evidence>
<keyword evidence="3" id="KW-0238">DNA-binding</keyword>
<evidence type="ECO:0000256" key="1">
    <source>
        <dbReference type="ARBA" id="ARBA00007227"/>
    </source>
</evidence>
<dbReference type="Pfam" id="PF06114">
    <property type="entry name" value="Peptidase_M78"/>
    <property type="match status" value="1"/>
</dbReference>
<dbReference type="PATRIC" id="fig|1280951.3.peg.975"/>
<dbReference type="AlphaFoldDB" id="A0A059FXL5"/>
<feature type="domain" description="HTH cro/C1-type" evidence="2">
    <location>
        <begin position="17"/>
        <end position="71"/>
    </location>
</feature>
<dbReference type="PROSITE" id="PS50943">
    <property type="entry name" value="HTH_CROC1"/>
    <property type="match status" value="1"/>
</dbReference>
<dbReference type="GO" id="GO:0003677">
    <property type="term" value="F:DNA binding"/>
    <property type="evidence" value="ECO:0007669"/>
    <property type="project" value="UniProtKB-KW"/>
</dbReference>
<dbReference type="PANTHER" id="PTHR43236">
    <property type="entry name" value="ANTITOXIN HIGA1"/>
    <property type="match status" value="1"/>
</dbReference>
<dbReference type="OrthoDB" id="9794834at2"/>
<dbReference type="InterPro" id="IPR052345">
    <property type="entry name" value="Rad_response_metalloprotease"/>
</dbReference>
<dbReference type="Proteomes" id="UP000025061">
    <property type="component" value="Unassembled WGS sequence"/>
</dbReference>
<reference evidence="3 4" key="1">
    <citation type="submission" date="2013-04" db="EMBL/GenBank/DDBJ databases">
        <title>Hyphomonas hirschiana VP5 Genome Sequencing.</title>
        <authorList>
            <person name="Lai Q."/>
            <person name="Shao Z."/>
        </authorList>
    </citation>
    <scope>NUCLEOTIDE SEQUENCE [LARGE SCALE GENOMIC DNA]</scope>
    <source>
        <strain evidence="3 4">VP5</strain>
    </source>
</reference>
<evidence type="ECO:0000313" key="4">
    <source>
        <dbReference type="Proteomes" id="UP000025061"/>
    </source>
</evidence>
<dbReference type="RefSeq" id="WP_011645316.1">
    <property type="nucleotide sequence ID" value="NZ_ARYI01000003.1"/>
</dbReference>
<gene>
    <name evidence="3" type="ORF">HHI_04820</name>
</gene>
<dbReference type="Gene3D" id="1.10.260.40">
    <property type="entry name" value="lambda repressor-like DNA-binding domains"/>
    <property type="match status" value="1"/>
</dbReference>
<protein>
    <submittedName>
        <fullName evidence="3">DNA-binding protein</fullName>
    </submittedName>
</protein>
<dbReference type="InterPro" id="IPR010359">
    <property type="entry name" value="IrrE_HExxH"/>
</dbReference>
<dbReference type="EMBL" id="ARYI01000003">
    <property type="protein sequence ID" value="KCZ95450.1"/>
    <property type="molecule type" value="Genomic_DNA"/>
</dbReference>
<dbReference type="InterPro" id="IPR010982">
    <property type="entry name" value="Lambda_DNA-bd_dom_sf"/>
</dbReference>
<sequence>MTQGLSSVDPKELGERLRRARTRADVTQEQAAQIIGLSRPTLVAIEKGQRRPQPEELVALAAAYNVGVAELLRRTAVHVDFVPRFRASLRGKDGAKLEAAARLNDLTAAEVELENLVGPMRRSPLPPERPLMSGDVRDQAEDAAMELRMRHGLGYAPIQDIVSLLEQEFGIRVFLDKLDYGVSGLYAYDSQIGPCILFNSEHPPTRRAMTGAHELGHFIGTRNQPDIVYEGEPEDPREEVYANAFAAAFLMPAQAVRRMYQEYQEVSGKFTPRHLILMAHRWNVSEEAMCLRLEGLKLLKRGTWHSLKDRKFGGDLVREVIGEQKSRELVPPRLWLLAAEAFEKELLTEGQLARLLRVDRVRLREIADSYGVEGENGLDALDAD</sequence>
<organism evidence="3 4">
    <name type="scientific">Hyphomonas hirschiana VP5</name>
    <dbReference type="NCBI Taxonomy" id="1280951"/>
    <lineage>
        <taxon>Bacteria</taxon>
        <taxon>Pseudomonadati</taxon>
        <taxon>Pseudomonadota</taxon>
        <taxon>Alphaproteobacteria</taxon>
        <taxon>Hyphomonadales</taxon>
        <taxon>Hyphomonadaceae</taxon>
        <taxon>Hyphomonas</taxon>
    </lineage>
</organism>
<dbReference type="InterPro" id="IPR001387">
    <property type="entry name" value="Cro/C1-type_HTH"/>
</dbReference>
<dbReference type="Pfam" id="PF13560">
    <property type="entry name" value="HTH_31"/>
    <property type="match status" value="1"/>
</dbReference>
<dbReference type="Gene3D" id="1.10.10.2910">
    <property type="match status" value="1"/>
</dbReference>
<accession>A0A059FXL5</accession>
<evidence type="ECO:0000313" key="3">
    <source>
        <dbReference type="EMBL" id="KCZ95450.1"/>
    </source>
</evidence>
<comment type="similarity">
    <text evidence="1">Belongs to the short-chain fatty acyl-CoA assimilation regulator (ScfR) family.</text>
</comment>
<name>A0A059FXL5_9PROT</name>
<proteinExistence type="inferred from homology"/>
<dbReference type="SUPFAM" id="SSF47413">
    <property type="entry name" value="lambda repressor-like DNA-binding domains"/>
    <property type="match status" value="1"/>
</dbReference>
<dbReference type="SMART" id="SM00530">
    <property type="entry name" value="HTH_XRE"/>
    <property type="match status" value="1"/>
</dbReference>
<dbReference type="CDD" id="cd00093">
    <property type="entry name" value="HTH_XRE"/>
    <property type="match status" value="1"/>
</dbReference>
<dbReference type="PANTHER" id="PTHR43236:SF1">
    <property type="entry name" value="BLL7220 PROTEIN"/>
    <property type="match status" value="1"/>
</dbReference>